<keyword evidence="5" id="KW-0808">Transferase</keyword>
<dbReference type="Pfam" id="PF04909">
    <property type="entry name" value="Amidohydro_2"/>
    <property type="match status" value="1"/>
</dbReference>
<dbReference type="AlphaFoldDB" id="A0AAJ0FQ95"/>
<dbReference type="GeneID" id="85305997"/>
<sequence length="875" mass="97975">MASWVGGRSGGTPSQLESVVRAIRRTPIIDNHAHPLLKPEALSQHPLLSITTEASGDAIDASLTSLAHLRAVKQLGTLLSCNLTWEAVVAAIEQRRIESPEDWNAQCLDGIETILIDDGLDNEDDVYQYSWHDDYTRSNCKRIVRIEAVAASIINRHLLLLDTSTRAVDNVFDQVVDEFDDNIRAAIDHPDVVAFKSVICYRTGLDIPRAVDVSTARESLISIFNDFQGPGPFKRLQHDGLNDLFVHRAATLIQQSASRWKKPIQFHTGLGDNDITLTRASPSHLQEFIREYPTVPIVLLHASYPFTREAGYLASVYANVYADIGEVFPFVSLDGQESVVRQILELCPWSKVLWSTDGHWFPETYLLAIAQVRELLETILCDYVRTGQIGWKAAIELVRDILFRNSNKLYHLELDFAELAEEPSGNLEVNRYLTDLDLLRNFLRGQSTPDFVRICWNDLTASPRMRMVPMRKFMSLLDEGKSTDIGITKAALWLLQNDWPVPGMVATGEYRLHPDFSSLRLGPLNGHISMQGDFREQDGSRIPFCPRSLLQRAVELGAENGLTYLLGFEIEFLLLERLDGREPNRYRTLLTDGHAWSASRSLTDPRVSALLRNMVGELAVMGIHVEQLHAESATGQFELILPHLPPVEAVDTLLHAREVMSALATEAGFRMTLYPKPFANACGTASHVHMSISSPQGSKPEVYESFYAGILKHLPAITAFTYSNPASYERLVDGCWAGGRWVAWGTQNRETALRKIEGSHWELKTLDGLANPYLALGAVLSAGTRGVVAREKLIWGDCEIDPANLTDNDRKELNVTQLLPGSVGEALEALKADEELTGYLGRELIERYAAVKEAELNMLSDMGEDKRREWILERY</sequence>
<gene>
    <name evidence="5" type="ORF">QBC33DRAFT_226013</name>
</gene>
<dbReference type="PANTHER" id="PTHR43383">
    <property type="entry name" value="NODULIN 6"/>
    <property type="match status" value="1"/>
</dbReference>
<name>A0AAJ0FQ95_9PEZI</name>
<evidence type="ECO:0000256" key="1">
    <source>
        <dbReference type="ARBA" id="ARBA00021364"/>
    </source>
</evidence>
<dbReference type="FunFam" id="3.30.590.10:FF:000013">
    <property type="entry name" value="Related to fluG protein"/>
    <property type="match status" value="1"/>
</dbReference>
<dbReference type="SUPFAM" id="SSF55931">
    <property type="entry name" value="Glutamine synthetase/guanido kinase"/>
    <property type="match status" value="1"/>
</dbReference>
<evidence type="ECO:0000256" key="2">
    <source>
        <dbReference type="PROSITE-ProRule" id="PRU01331"/>
    </source>
</evidence>
<proteinExistence type="inferred from homology"/>
<comment type="caution">
    <text evidence="5">The sequence shown here is derived from an EMBL/GenBank/DDBJ whole genome shotgun (WGS) entry which is preliminary data.</text>
</comment>
<dbReference type="PANTHER" id="PTHR43383:SF2">
    <property type="entry name" value="AMIDOHYDROLASE 2 FAMILY PROTEIN"/>
    <property type="match status" value="1"/>
</dbReference>
<dbReference type="EMBL" id="MU838999">
    <property type="protein sequence ID" value="KAK1770999.1"/>
    <property type="molecule type" value="Genomic_DNA"/>
</dbReference>
<comment type="similarity">
    <text evidence="2 3">Belongs to the glutamine synthetase family.</text>
</comment>
<accession>A0AAJ0FQ95</accession>
<protein>
    <recommendedName>
        <fullName evidence="1">Glutamine synthetase</fullName>
    </recommendedName>
</protein>
<dbReference type="Pfam" id="PF00120">
    <property type="entry name" value="Gln-synt_C"/>
    <property type="match status" value="1"/>
</dbReference>
<dbReference type="PROSITE" id="PS51987">
    <property type="entry name" value="GS_CATALYTIC"/>
    <property type="match status" value="1"/>
</dbReference>
<dbReference type="InterPro" id="IPR032466">
    <property type="entry name" value="Metal_Hydrolase"/>
</dbReference>
<feature type="domain" description="GS catalytic" evidence="4">
    <location>
        <begin position="546"/>
        <end position="875"/>
    </location>
</feature>
<dbReference type="SMART" id="SM01230">
    <property type="entry name" value="Gln-synt_C"/>
    <property type="match status" value="1"/>
</dbReference>
<dbReference type="Gene3D" id="3.20.20.140">
    <property type="entry name" value="Metal-dependent hydrolases"/>
    <property type="match status" value="1"/>
</dbReference>
<keyword evidence="5" id="KW-0418">Kinase</keyword>
<dbReference type="InterPro" id="IPR006680">
    <property type="entry name" value="Amidohydro-rel"/>
</dbReference>
<reference evidence="5" key="1">
    <citation type="submission" date="2023-06" db="EMBL/GenBank/DDBJ databases">
        <title>Genome-scale phylogeny and comparative genomics of the fungal order Sordariales.</title>
        <authorList>
            <consortium name="Lawrence Berkeley National Laboratory"/>
            <person name="Hensen N."/>
            <person name="Bonometti L."/>
            <person name="Westerberg I."/>
            <person name="Brannstrom I.O."/>
            <person name="Guillou S."/>
            <person name="Cros-Aarteil S."/>
            <person name="Calhoun S."/>
            <person name="Haridas S."/>
            <person name="Kuo A."/>
            <person name="Mondo S."/>
            <person name="Pangilinan J."/>
            <person name="Riley R."/>
            <person name="Labutti K."/>
            <person name="Andreopoulos B."/>
            <person name="Lipzen A."/>
            <person name="Chen C."/>
            <person name="Yanf M."/>
            <person name="Daum C."/>
            <person name="Ng V."/>
            <person name="Clum A."/>
            <person name="Steindorff A."/>
            <person name="Ohm R."/>
            <person name="Martin F."/>
            <person name="Silar P."/>
            <person name="Natvig D."/>
            <person name="Lalanne C."/>
            <person name="Gautier V."/>
            <person name="Ament-Velasquez S.L."/>
            <person name="Kruys A."/>
            <person name="Hutchinson M.I."/>
            <person name="Powell A.J."/>
            <person name="Barry K."/>
            <person name="Miller A.N."/>
            <person name="Grigoriev I.V."/>
            <person name="Debuchy R."/>
            <person name="Gladieux P."/>
            <person name="Thoren M.H."/>
            <person name="Johannesson H."/>
        </authorList>
    </citation>
    <scope>NUCLEOTIDE SEQUENCE</scope>
    <source>
        <strain evidence="5">8032-3</strain>
    </source>
</reference>
<dbReference type="Gene3D" id="3.10.20.70">
    <property type="entry name" value="Glutamine synthetase, N-terminal domain"/>
    <property type="match status" value="1"/>
</dbReference>
<keyword evidence="6" id="KW-1185">Reference proteome</keyword>
<dbReference type="Gene3D" id="3.30.590.10">
    <property type="entry name" value="Glutamine synthetase/guanido kinase, catalytic domain"/>
    <property type="match status" value="1"/>
</dbReference>
<dbReference type="GO" id="GO:0004356">
    <property type="term" value="F:glutamine synthetase activity"/>
    <property type="evidence" value="ECO:0007669"/>
    <property type="project" value="InterPro"/>
</dbReference>
<evidence type="ECO:0000259" key="4">
    <source>
        <dbReference type="PROSITE" id="PS51987"/>
    </source>
</evidence>
<evidence type="ECO:0000313" key="6">
    <source>
        <dbReference type="Proteomes" id="UP001244011"/>
    </source>
</evidence>
<dbReference type="InterPro" id="IPR036651">
    <property type="entry name" value="Gln_synt_N_sf"/>
</dbReference>
<evidence type="ECO:0000313" key="5">
    <source>
        <dbReference type="EMBL" id="KAK1770999.1"/>
    </source>
</evidence>
<dbReference type="InterPro" id="IPR008146">
    <property type="entry name" value="Gln_synth_cat_dom"/>
</dbReference>
<organism evidence="5 6">
    <name type="scientific">Phialemonium atrogriseum</name>
    <dbReference type="NCBI Taxonomy" id="1093897"/>
    <lineage>
        <taxon>Eukaryota</taxon>
        <taxon>Fungi</taxon>
        <taxon>Dikarya</taxon>
        <taxon>Ascomycota</taxon>
        <taxon>Pezizomycotina</taxon>
        <taxon>Sordariomycetes</taxon>
        <taxon>Sordariomycetidae</taxon>
        <taxon>Cephalothecales</taxon>
        <taxon>Cephalothecaceae</taxon>
        <taxon>Phialemonium</taxon>
    </lineage>
</organism>
<dbReference type="GO" id="GO:0016787">
    <property type="term" value="F:hydrolase activity"/>
    <property type="evidence" value="ECO:0007669"/>
    <property type="project" value="InterPro"/>
</dbReference>
<dbReference type="GO" id="GO:0016301">
    <property type="term" value="F:kinase activity"/>
    <property type="evidence" value="ECO:0007669"/>
    <property type="project" value="UniProtKB-KW"/>
</dbReference>
<evidence type="ECO:0000256" key="3">
    <source>
        <dbReference type="RuleBase" id="RU000384"/>
    </source>
</evidence>
<dbReference type="GO" id="GO:0006542">
    <property type="term" value="P:glutamine biosynthetic process"/>
    <property type="evidence" value="ECO:0007669"/>
    <property type="project" value="InterPro"/>
</dbReference>
<dbReference type="Proteomes" id="UP001244011">
    <property type="component" value="Unassembled WGS sequence"/>
</dbReference>
<dbReference type="InterPro" id="IPR014746">
    <property type="entry name" value="Gln_synth/guanido_kin_cat_dom"/>
</dbReference>
<dbReference type="RefSeq" id="XP_060287212.1">
    <property type="nucleotide sequence ID" value="XM_060422810.1"/>
</dbReference>
<dbReference type="SUPFAM" id="SSF51556">
    <property type="entry name" value="Metallo-dependent hydrolases"/>
    <property type="match status" value="1"/>
</dbReference>